<dbReference type="AlphaFoldDB" id="A0A841PP47"/>
<dbReference type="Pfam" id="PF01554">
    <property type="entry name" value="MatE"/>
    <property type="match status" value="2"/>
</dbReference>
<feature type="transmembrane region" description="Helical" evidence="6">
    <location>
        <begin position="95"/>
        <end position="117"/>
    </location>
</feature>
<evidence type="ECO:0000256" key="5">
    <source>
        <dbReference type="ARBA" id="ARBA00023136"/>
    </source>
</evidence>
<feature type="transmembrane region" description="Helical" evidence="6">
    <location>
        <begin position="389"/>
        <end position="408"/>
    </location>
</feature>
<dbReference type="RefSeq" id="WP_246407031.1">
    <property type="nucleotide sequence ID" value="NZ_JACHHJ010000001.1"/>
</dbReference>
<evidence type="ECO:0000256" key="6">
    <source>
        <dbReference type="SAM" id="Phobius"/>
    </source>
</evidence>
<feature type="transmembrane region" description="Helical" evidence="6">
    <location>
        <begin position="269"/>
        <end position="291"/>
    </location>
</feature>
<dbReference type="EMBL" id="JACHHJ010000001">
    <property type="protein sequence ID" value="MBB6449574.1"/>
    <property type="molecule type" value="Genomic_DNA"/>
</dbReference>
<name>A0A841PP47_9BACL</name>
<accession>A0A841PP47</accession>
<comment type="subcellular location">
    <subcellularLocation>
        <location evidence="1">Membrane</location>
        <topology evidence="1">Multi-pass membrane protein</topology>
    </subcellularLocation>
</comment>
<feature type="transmembrane region" description="Helical" evidence="6">
    <location>
        <begin position="46"/>
        <end position="65"/>
    </location>
</feature>
<dbReference type="GO" id="GO:0005886">
    <property type="term" value="C:plasma membrane"/>
    <property type="evidence" value="ECO:0007669"/>
    <property type="project" value="TreeGrafter"/>
</dbReference>
<keyword evidence="5 6" id="KW-0472">Membrane</keyword>
<evidence type="ECO:0000256" key="2">
    <source>
        <dbReference type="ARBA" id="ARBA00010199"/>
    </source>
</evidence>
<protein>
    <submittedName>
        <fullName evidence="7">MATE family multidrug resistance protein</fullName>
    </submittedName>
</protein>
<dbReference type="InterPro" id="IPR002528">
    <property type="entry name" value="MATE_fam"/>
</dbReference>
<dbReference type="InterPro" id="IPR044644">
    <property type="entry name" value="DinF-like"/>
</dbReference>
<evidence type="ECO:0000256" key="4">
    <source>
        <dbReference type="ARBA" id="ARBA00022989"/>
    </source>
</evidence>
<feature type="transmembrane region" description="Helical" evidence="6">
    <location>
        <begin position="163"/>
        <end position="184"/>
    </location>
</feature>
<dbReference type="GO" id="GO:0015297">
    <property type="term" value="F:antiporter activity"/>
    <property type="evidence" value="ECO:0007669"/>
    <property type="project" value="InterPro"/>
</dbReference>
<feature type="transmembrane region" description="Helical" evidence="6">
    <location>
        <begin position="14"/>
        <end position="34"/>
    </location>
</feature>
<dbReference type="Proteomes" id="UP000568839">
    <property type="component" value="Unassembled WGS sequence"/>
</dbReference>
<dbReference type="CDD" id="cd13136">
    <property type="entry name" value="MATE_DinF_like"/>
    <property type="match status" value="1"/>
</dbReference>
<gene>
    <name evidence="7" type="ORF">HNR44_001523</name>
</gene>
<feature type="transmembrane region" description="Helical" evidence="6">
    <location>
        <begin position="190"/>
        <end position="216"/>
    </location>
</feature>
<feature type="transmembrane region" description="Helical" evidence="6">
    <location>
        <begin position="358"/>
        <end position="377"/>
    </location>
</feature>
<evidence type="ECO:0000313" key="7">
    <source>
        <dbReference type="EMBL" id="MBB6449574.1"/>
    </source>
</evidence>
<organism evidence="7 8">
    <name type="scientific">Geomicrobium halophilum</name>
    <dbReference type="NCBI Taxonomy" id="549000"/>
    <lineage>
        <taxon>Bacteria</taxon>
        <taxon>Bacillati</taxon>
        <taxon>Bacillota</taxon>
        <taxon>Bacilli</taxon>
        <taxon>Bacillales</taxon>
        <taxon>Geomicrobium</taxon>
    </lineage>
</organism>
<keyword evidence="4 6" id="KW-1133">Transmembrane helix</keyword>
<comment type="similarity">
    <text evidence="2">Belongs to the multi antimicrobial extrusion (MATE) (TC 2.A.66.1) family.</text>
</comment>
<dbReference type="PANTHER" id="PTHR42893:SF46">
    <property type="entry name" value="PROTEIN DETOXIFICATION 44, CHLOROPLASTIC"/>
    <property type="match status" value="1"/>
</dbReference>
<reference evidence="7 8" key="1">
    <citation type="submission" date="2020-08" db="EMBL/GenBank/DDBJ databases">
        <title>Genomic Encyclopedia of Type Strains, Phase IV (KMG-IV): sequencing the most valuable type-strain genomes for metagenomic binning, comparative biology and taxonomic classification.</title>
        <authorList>
            <person name="Goeker M."/>
        </authorList>
    </citation>
    <scope>NUCLEOTIDE SEQUENCE [LARGE SCALE GENOMIC DNA]</scope>
    <source>
        <strain evidence="7 8">DSM 21769</strain>
    </source>
</reference>
<dbReference type="PANTHER" id="PTHR42893">
    <property type="entry name" value="PROTEIN DETOXIFICATION 44, CHLOROPLASTIC-RELATED"/>
    <property type="match status" value="1"/>
</dbReference>
<feature type="transmembrane region" description="Helical" evidence="6">
    <location>
        <begin position="137"/>
        <end position="156"/>
    </location>
</feature>
<dbReference type="GO" id="GO:0042910">
    <property type="term" value="F:xenobiotic transmembrane transporter activity"/>
    <property type="evidence" value="ECO:0007669"/>
    <property type="project" value="InterPro"/>
</dbReference>
<feature type="transmembrane region" description="Helical" evidence="6">
    <location>
        <begin position="414"/>
        <end position="432"/>
    </location>
</feature>
<evidence type="ECO:0000256" key="3">
    <source>
        <dbReference type="ARBA" id="ARBA00022692"/>
    </source>
</evidence>
<comment type="caution">
    <text evidence="7">The sequence shown here is derived from an EMBL/GenBank/DDBJ whole genome shotgun (WGS) entry which is preliminary data.</text>
</comment>
<dbReference type="NCBIfam" id="TIGR00797">
    <property type="entry name" value="matE"/>
    <property type="match status" value="1"/>
</dbReference>
<proteinExistence type="inferred from homology"/>
<evidence type="ECO:0000313" key="8">
    <source>
        <dbReference type="Proteomes" id="UP000568839"/>
    </source>
</evidence>
<keyword evidence="3 6" id="KW-0812">Transmembrane</keyword>
<sequence length="453" mass="49627">MGEAPAGTITHKQYLFLALPLILATISTPLLGAVDTAVVGFLDDPAYIGGVAVGTLIFNTLYWLFGFLRVSTSGYTAQAVGAGDEGAVLLNFLRAAFLATSVGLLFLVLQLPIWDLAMYVIQPSANVMDQGSKYFDVRIWGAPFTLLNYVILGWLIGKAKVRVVLLLQLGCNLLNMGLNVYFVYSVQMGIAGVGLATLIAEVLATVIGLLFMMKYITLDPSIIKSKSILAFQPMIHMVKVNQDLFIRTACLLAVFGIFTSTGASMGEVIIAANAILFQLHFIMAYFFDGLANASSILAGKAVGANDKKLFRCTIYLGCFWSAALAFLLTVMMFVGGSWLISLFTNIEEVYSTAVSYEWWVTLFPITGFLGLQLYGFYTGATQAGPVRDSLLISLLIFVISVWLTVPAWGNHGLWFSFILFTMLRSLTLWAFFSKLQRTVFWHSSRCSRQNGSN</sequence>
<feature type="transmembrane region" description="Helical" evidence="6">
    <location>
        <begin position="312"/>
        <end position="338"/>
    </location>
</feature>
<feature type="transmembrane region" description="Helical" evidence="6">
    <location>
        <begin position="244"/>
        <end position="263"/>
    </location>
</feature>
<keyword evidence="8" id="KW-1185">Reference proteome</keyword>
<evidence type="ECO:0000256" key="1">
    <source>
        <dbReference type="ARBA" id="ARBA00004141"/>
    </source>
</evidence>